<feature type="transmembrane region" description="Helical" evidence="7">
    <location>
        <begin position="268"/>
        <end position="292"/>
    </location>
</feature>
<dbReference type="PANTHER" id="PTHR30193:SF37">
    <property type="entry name" value="INNER MEMBRANE ABC TRANSPORTER PERMEASE PROTEIN YCJO"/>
    <property type="match status" value="1"/>
</dbReference>
<feature type="transmembrane region" description="Helical" evidence="7">
    <location>
        <begin position="21"/>
        <end position="44"/>
    </location>
</feature>
<keyword evidence="10" id="KW-1185">Reference proteome</keyword>
<dbReference type="RefSeq" id="WP_286219265.1">
    <property type="nucleotide sequence ID" value="NZ_AP027729.1"/>
</dbReference>
<dbReference type="Gene3D" id="1.10.3720.10">
    <property type="entry name" value="MetI-like"/>
    <property type="match status" value="1"/>
</dbReference>
<dbReference type="Proteomes" id="UP001321475">
    <property type="component" value="Chromosome"/>
</dbReference>
<protein>
    <submittedName>
        <fullName evidence="9">ABC transporter permease</fullName>
    </submittedName>
</protein>
<evidence type="ECO:0000313" key="10">
    <source>
        <dbReference type="Proteomes" id="UP001321475"/>
    </source>
</evidence>
<feature type="domain" description="ABC transmembrane type-1" evidence="8">
    <location>
        <begin position="77"/>
        <end position="291"/>
    </location>
</feature>
<dbReference type="InterPro" id="IPR035906">
    <property type="entry name" value="MetI-like_sf"/>
</dbReference>
<reference evidence="10" key="1">
    <citation type="journal article" date="2019" name="Int. J. Syst. Evol. Microbiol.">
        <title>The Global Catalogue of Microorganisms (GCM) 10K type strain sequencing project: providing services to taxonomists for standard genome sequencing and annotation.</title>
        <authorList>
            <consortium name="The Broad Institute Genomics Platform"/>
            <consortium name="The Broad Institute Genome Sequencing Center for Infectious Disease"/>
            <person name="Wu L."/>
            <person name="Ma J."/>
        </authorList>
    </citation>
    <scope>NUCLEOTIDE SEQUENCE [LARGE SCALE GENOMIC DNA]</scope>
    <source>
        <strain evidence="10">NBRC 108565</strain>
    </source>
</reference>
<dbReference type="Pfam" id="PF00528">
    <property type="entry name" value="BPD_transp_1"/>
    <property type="match status" value="1"/>
</dbReference>
<dbReference type="InterPro" id="IPR051393">
    <property type="entry name" value="ABC_transporter_permease"/>
</dbReference>
<organism evidence="9 10">
    <name type="scientific">Paraoerskovia sediminicola</name>
    <dbReference type="NCBI Taxonomy" id="1138587"/>
    <lineage>
        <taxon>Bacteria</taxon>
        <taxon>Bacillati</taxon>
        <taxon>Actinomycetota</taxon>
        <taxon>Actinomycetes</taxon>
        <taxon>Micrococcales</taxon>
        <taxon>Cellulomonadaceae</taxon>
        <taxon>Paraoerskovia</taxon>
    </lineage>
</organism>
<dbReference type="PROSITE" id="PS50928">
    <property type="entry name" value="ABC_TM1"/>
    <property type="match status" value="1"/>
</dbReference>
<evidence type="ECO:0000256" key="6">
    <source>
        <dbReference type="ARBA" id="ARBA00023136"/>
    </source>
</evidence>
<evidence type="ECO:0000256" key="4">
    <source>
        <dbReference type="ARBA" id="ARBA00022692"/>
    </source>
</evidence>
<proteinExistence type="inferred from homology"/>
<dbReference type="EMBL" id="AP027729">
    <property type="protein sequence ID" value="BDZ42274.1"/>
    <property type="molecule type" value="Genomic_DNA"/>
</dbReference>
<dbReference type="CDD" id="cd06261">
    <property type="entry name" value="TM_PBP2"/>
    <property type="match status" value="1"/>
</dbReference>
<sequence length="301" mass="33208">MKTQVAPARRRRNVRQSVEGWTFVSPAMLLVLGLSIFPAIWALVLSFQEWNGFSDPVNVGLDNYKEMLTDADLGAAVTHTIVYTALFVPASLLLGMFLATLLNRKIVLVGVYRTAIFLPFVASAAATGILTTYLFNPQFGMVNNVFRVLGLPQQGWLEDPNQAMVVITIMSLWGQAAFTTVIYLAALQDVPPELLEASRIDGASKWQSFWHVTVPQLAPVTVFVAIWQTIQAIQLFDLVYTTTRGGPLNATETIVYYLWKTAFKGLELGYASAIAYGLFAVTLLITIGVVVYSRRSKVSAF</sequence>
<feature type="transmembrane region" description="Helical" evidence="7">
    <location>
        <begin position="208"/>
        <end position="230"/>
    </location>
</feature>
<dbReference type="SUPFAM" id="SSF161098">
    <property type="entry name" value="MetI-like"/>
    <property type="match status" value="1"/>
</dbReference>
<comment type="similarity">
    <text evidence="7">Belongs to the binding-protein-dependent transport system permease family.</text>
</comment>
<evidence type="ECO:0000259" key="8">
    <source>
        <dbReference type="PROSITE" id="PS50928"/>
    </source>
</evidence>
<evidence type="ECO:0000256" key="5">
    <source>
        <dbReference type="ARBA" id="ARBA00022989"/>
    </source>
</evidence>
<evidence type="ECO:0000256" key="7">
    <source>
        <dbReference type="RuleBase" id="RU363032"/>
    </source>
</evidence>
<evidence type="ECO:0000313" key="9">
    <source>
        <dbReference type="EMBL" id="BDZ42274.1"/>
    </source>
</evidence>
<keyword evidence="2 7" id="KW-0813">Transport</keyword>
<feature type="transmembrane region" description="Helical" evidence="7">
    <location>
        <begin position="114"/>
        <end position="135"/>
    </location>
</feature>
<name>A0ABN6XBP3_9CELL</name>
<dbReference type="InterPro" id="IPR000515">
    <property type="entry name" value="MetI-like"/>
</dbReference>
<comment type="subcellular location">
    <subcellularLocation>
        <location evidence="1 7">Cell membrane</location>
        <topology evidence="1 7">Multi-pass membrane protein</topology>
    </subcellularLocation>
</comment>
<evidence type="ECO:0000256" key="3">
    <source>
        <dbReference type="ARBA" id="ARBA00022475"/>
    </source>
</evidence>
<evidence type="ECO:0000256" key="2">
    <source>
        <dbReference type="ARBA" id="ARBA00022448"/>
    </source>
</evidence>
<keyword evidence="4 7" id="KW-0812">Transmembrane</keyword>
<evidence type="ECO:0000256" key="1">
    <source>
        <dbReference type="ARBA" id="ARBA00004651"/>
    </source>
</evidence>
<keyword evidence="6 7" id="KW-0472">Membrane</keyword>
<keyword evidence="3" id="KW-1003">Cell membrane</keyword>
<accession>A0ABN6XBP3</accession>
<feature type="transmembrane region" description="Helical" evidence="7">
    <location>
        <begin position="163"/>
        <end position="187"/>
    </location>
</feature>
<keyword evidence="5 7" id="KW-1133">Transmembrane helix</keyword>
<feature type="transmembrane region" description="Helical" evidence="7">
    <location>
        <begin position="81"/>
        <end position="102"/>
    </location>
</feature>
<dbReference type="PANTHER" id="PTHR30193">
    <property type="entry name" value="ABC TRANSPORTER PERMEASE PROTEIN"/>
    <property type="match status" value="1"/>
</dbReference>
<gene>
    <name evidence="9" type="ORF">GCM10025865_15730</name>
</gene>